<reference evidence="3" key="1">
    <citation type="submission" date="2022-07" db="EMBL/GenBank/DDBJ databases">
        <authorList>
            <person name="Macas J."/>
            <person name="Novak P."/>
            <person name="Neumann P."/>
        </authorList>
    </citation>
    <scope>NUCLEOTIDE SEQUENCE</scope>
</reference>
<dbReference type="OrthoDB" id="2215036at2759"/>
<proteinExistence type="predicted"/>
<comment type="caution">
    <text evidence="3">The sequence shown here is derived from an EMBL/GenBank/DDBJ whole genome shotgun (WGS) entry which is preliminary data.</text>
</comment>
<accession>A0A9P0ZCE0</accession>
<dbReference type="Proteomes" id="UP001152484">
    <property type="component" value="Unassembled WGS sequence"/>
</dbReference>
<dbReference type="GO" id="GO:0006405">
    <property type="term" value="P:RNA export from nucleus"/>
    <property type="evidence" value="ECO:0007669"/>
    <property type="project" value="TreeGrafter"/>
</dbReference>
<evidence type="ECO:0000313" key="3">
    <source>
        <dbReference type="EMBL" id="CAH9094920.1"/>
    </source>
</evidence>
<protein>
    <recommendedName>
        <fullName evidence="5">Protein HASTY 1</fullName>
    </recommendedName>
</protein>
<feature type="domain" description="Exportin-1/Importin-beta-like" evidence="1">
    <location>
        <begin position="106"/>
        <end position="264"/>
    </location>
</feature>
<dbReference type="GO" id="GO:0005737">
    <property type="term" value="C:cytoplasm"/>
    <property type="evidence" value="ECO:0007669"/>
    <property type="project" value="TreeGrafter"/>
</dbReference>
<evidence type="ECO:0000259" key="1">
    <source>
        <dbReference type="Pfam" id="PF08389"/>
    </source>
</evidence>
<dbReference type="GO" id="GO:0005049">
    <property type="term" value="F:nuclear export signal receptor activity"/>
    <property type="evidence" value="ECO:0007669"/>
    <property type="project" value="InterPro"/>
</dbReference>
<evidence type="ECO:0000259" key="2">
    <source>
        <dbReference type="Pfam" id="PF19273"/>
    </source>
</evidence>
<dbReference type="GO" id="GO:0042565">
    <property type="term" value="C:RNA nuclear export complex"/>
    <property type="evidence" value="ECO:0007669"/>
    <property type="project" value="TreeGrafter"/>
</dbReference>
<dbReference type="InterPro" id="IPR045065">
    <property type="entry name" value="XPO1/5"/>
</dbReference>
<dbReference type="PANTHER" id="PTHR11223:SF3">
    <property type="entry name" value="EXPORTIN-5"/>
    <property type="match status" value="1"/>
</dbReference>
<name>A0A9P0ZCE0_CUSEU</name>
<dbReference type="InterPro" id="IPR011989">
    <property type="entry name" value="ARM-like"/>
</dbReference>
<evidence type="ECO:0008006" key="5">
    <source>
        <dbReference type="Google" id="ProtNLM"/>
    </source>
</evidence>
<dbReference type="EMBL" id="CAMAPE010000032">
    <property type="protein sequence ID" value="CAH9094920.1"/>
    <property type="molecule type" value="Genomic_DNA"/>
</dbReference>
<gene>
    <name evidence="3" type="ORF">CEURO_LOCUS12939</name>
</gene>
<dbReference type="GO" id="GO:0003723">
    <property type="term" value="F:RNA binding"/>
    <property type="evidence" value="ECO:0007669"/>
    <property type="project" value="TreeGrafter"/>
</dbReference>
<dbReference type="SUPFAM" id="SSF48371">
    <property type="entry name" value="ARM repeat"/>
    <property type="match status" value="1"/>
</dbReference>
<dbReference type="PANTHER" id="PTHR11223">
    <property type="entry name" value="EXPORTIN 1/5"/>
    <property type="match status" value="1"/>
</dbReference>
<dbReference type="InterPro" id="IPR013598">
    <property type="entry name" value="Exportin-1/Importin-b-like"/>
</dbReference>
<evidence type="ECO:0000313" key="4">
    <source>
        <dbReference type="Proteomes" id="UP001152484"/>
    </source>
</evidence>
<dbReference type="Pfam" id="PF08389">
    <property type="entry name" value="Xpo1"/>
    <property type="match status" value="1"/>
</dbReference>
<keyword evidence="4" id="KW-1185">Reference proteome</keyword>
<dbReference type="Pfam" id="PF19273">
    <property type="entry name" value="Exportin-5"/>
    <property type="match status" value="1"/>
</dbReference>
<dbReference type="FunFam" id="1.25.10.10:FF:000375">
    <property type="entry name" value="Predicted protein"/>
    <property type="match status" value="1"/>
</dbReference>
<dbReference type="AlphaFoldDB" id="A0A9P0ZCE0"/>
<dbReference type="GO" id="GO:0006611">
    <property type="term" value="P:protein export from nucleus"/>
    <property type="evidence" value="ECO:0007669"/>
    <property type="project" value="InterPro"/>
</dbReference>
<dbReference type="InterPro" id="IPR016024">
    <property type="entry name" value="ARM-type_fold"/>
</dbReference>
<sequence>MEESRIASNVAAAIVAALDWNSSPDARKAAHEYIEAVKAGDAHILASTLLILVRKDWTSTIRLQAFKMLQSLVRLRWDELNPTDRRNFANVAVDLMSDIANPCEEWAVKSQAAAHVAEILRREGITLWRELFPSLLSFSNKGPIQAELVSMMLRWLPEDITIHNEDLEGDRRRELLRGLTESLSEIFPLLYTLLERHFGAALAEVARQQLDNAKLHVATVIATLNAVNSYAEWAPLHDLEKHRIIHGCGCLLSSLDFRLHACEFFKLVSSRKRPSDADSEFDSAVRNIFQILMNISGELLQKNSPDGILDENEYEFAECVCESLVSLGSSNLQCISDNTTAISSYLQQMLGYFQHCRLGLHYQSLLFWQAFMRDLICKLKIASGESSVNKGTISEHADMGKRKTFSCLSDEMCSSMLNISFQRLLRKEKIHPGTSLCPGTLELWNDDFEGKGDFNTYRSRLQELIRFVATEKPVLAATEVSDRVMTILKTMLLMSTPAQELSLLESMHLALESVVNAVFDGPHEFERRNPEVQISLCRIFEGLLQQILSLKWTEPTLVEATVHHLDALGPFLKYYPDAVGSVINKLFELLASLPIFEDPATNTARHARLQICTSFIRIARAADQSILPHMKGIADTMSLLQSEGRLLRGEHNLLGEAFLVMGSSAGMEQQRQVLAWLLEPLSKQWTQTEWQDAYLSEPAGFIRLCADTTTMWSVFHTVTFFEKALKRSGIRKVNTTNSQNLQISDSLHPIAPHLSWMLPPLLKLLRAMHSLWSPSVMQTLPREVKAAMIMSDVDRASLYGMNLKLSKGFSNSTDGSSFEMKDGQPEPNDTNVRNWLKGIRDSGYNVVGLSATIGSSFFRGLDSQSMTLALMENIQSMEFRHIRPLLHLALIPIVKSCLPDLWEVWLVRLLQPLLLHTQQALSCSWSGLLQEGRAKVPDLHGILAGSDLKVEVMEEKLLRDLTREVCSLLSVIASPSLNPGLPSIDHHANANRVDQSTLKDLDAFAPSSMVGYLLKHKSVTVPGLQICLDTFRWTDGEAAAKASIFCGAIVVLAILTNNTELRDFVCKDLFSALIEGLTLESNTFISADLVGHCREIFVHLGDRHPAPRQIILSLPQITSQDLLAFEEALGKTNSPKEQKQHMKSLLLLATGNRLKALAAQKTVNVITNVSARHRNTTPAQESKAGDGEAIGLAAIIR</sequence>
<dbReference type="InterPro" id="IPR045478">
    <property type="entry name" value="Exportin-5_C"/>
</dbReference>
<feature type="domain" description="Exportin-5 C-terminal" evidence="2">
    <location>
        <begin position="311"/>
        <end position="1161"/>
    </location>
</feature>
<dbReference type="Gene3D" id="1.25.10.10">
    <property type="entry name" value="Leucine-rich Repeat Variant"/>
    <property type="match status" value="1"/>
</dbReference>
<organism evidence="3 4">
    <name type="scientific">Cuscuta europaea</name>
    <name type="common">European dodder</name>
    <dbReference type="NCBI Taxonomy" id="41803"/>
    <lineage>
        <taxon>Eukaryota</taxon>
        <taxon>Viridiplantae</taxon>
        <taxon>Streptophyta</taxon>
        <taxon>Embryophyta</taxon>
        <taxon>Tracheophyta</taxon>
        <taxon>Spermatophyta</taxon>
        <taxon>Magnoliopsida</taxon>
        <taxon>eudicotyledons</taxon>
        <taxon>Gunneridae</taxon>
        <taxon>Pentapetalae</taxon>
        <taxon>asterids</taxon>
        <taxon>lamiids</taxon>
        <taxon>Solanales</taxon>
        <taxon>Convolvulaceae</taxon>
        <taxon>Cuscuteae</taxon>
        <taxon>Cuscuta</taxon>
        <taxon>Cuscuta subgen. Cuscuta</taxon>
    </lineage>
</organism>
<dbReference type="GO" id="GO:0005634">
    <property type="term" value="C:nucleus"/>
    <property type="evidence" value="ECO:0007669"/>
    <property type="project" value="TreeGrafter"/>
</dbReference>